<keyword evidence="3" id="KW-1185">Reference proteome</keyword>
<proteinExistence type="predicted"/>
<dbReference type="Pfam" id="PF16064">
    <property type="entry name" value="DUF4806"/>
    <property type="match status" value="1"/>
</dbReference>
<dbReference type="GeneID" id="100574836"/>
<reference evidence="2" key="2">
    <citation type="submission" date="2022-06" db="UniProtKB">
        <authorList>
            <consortium name="EnsemblMetazoa"/>
        </authorList>
    </citation>
    <scope>IDENTIFICATION</scope>
</reference>
<dbReference type="InterPro" id="IPR032071">
    <property type="entry name" value="DUF4806"/>
</dbReference>
<evidence type="ECO:0000313" key="3">
    <source>
        <dbReference type="Proteomes" id="UP000007819"/>
    </source>
</evidence>
<feature type="domain" description="DUF4806" evidence="1">
    <location>
        <begin position="70"/>
        <end position="152"/>
    </location>
</feature>
<dbReference type="PANTHER" id="PTHR34153">
    <property type="entry name" value="SI:CH211-262H13.3-RELATED-RELATED"/>
    <property type="match status" value="1"/>
</dbReference>
<sequence>MVLENTPVVFLSPEQSQQNMEQSFENIVRNENGDMNNLSNLVTVQQKDLKVLVENSCHMKSDTNINIRSYFPLKDETQLDYVDTMILENAAFKNQLMNELSIIGGDDIRSKTYNAMKYIFSNKLATVITYAGMSKEKKALKNYQMHDIILDAVRSSCPQGTTNRDIIRHIMSWFKHAIDRYRNEYKRQV</sequence>
<dbReference type="AlphaFoldDB" id="A0A8R2FCW3"/>
<dbReference type="KEGG" id="api:100574836"/>
<reference evidence="3" key="1">
    <citation type="submission" date="2010-06" db="EMBL/GenBank/DDBJ databases">
        <authorList>
            <person name="Jiang H."/>
            <person name="Abraham K."/>
            <person name="Ali S."/>
            <person name="Alsbrooks S.L."/>
            <person name="Anim B.N."/>
            <person name="Anosike U.S."/>
            <person name="Attaway T."/>
            <person name="Bandaranaike D.P."/>
            <person name="Battles P.K."/>
            <person name="Bell S.N."/>
            <person name="Bell A.V."/>
            <person name="Beltran B."/>
            <person name="Bickham C."/>
            <person name="Bustamante Y."/>
            <person name="Caleb T."/>
            <person name="Canada A."/>
            <person name="Cardenas V."/>
            <person name="Carter K."/>
            <person name="Chacko J."/>
            <person name="Chandrabose M.N."/>
            <person name="Chavez D."/>
            <person name="Chavez A."/>
            <person name="Chen L."/>
            <person name="Chu H.-S."/>
            <person name="Claassen K.J."/>
            <person name="Cockrell R."/>
            <person name="Collins M."/>
            <person name="Cooper J.A."/>
            <person name="Cree A."/>
            <person name="Curry S.M."/>
            <person name="Da Y."/>
            <person name="Dao M.D."/>
            <person name="Das B."/>
            <person name="Davila M.-L."/>
            <person name="Davy-Carroll L."/>
            <person name="Denson S."/>
            <person name="Dinh H."/>
            <person name="Ebong V.E."/>
            <person name="Edwards J.R."/>
            <person name="Egan A."/>
            <person name="El-Daye J."/>
            <person name="Escobedo L."/>
            <person name="Fernandez S."/>
            <person name="Fernando P.R."/>
            <person name="Flagg N."/>
            <person name="Forbes L.D."/>
            <person name="Fowler R.G."/>
            <person name="Fu Q."/>
            <person name="Gabisi R.A."/>
            <person name="Ganer J."/>
            <person name="Garbino Pronczuk A."/>
            <person name="Garcia R.M."/>
            <person name="Garner T."/>
            <person name="Garrett T.E."/>
            <person name="Gonzalez D.A."/>
            <person name="Hamid H."/>
            <person name="Hawkins E.S."/>
            <person name="Hirani K."/>
            <person name="Hogues M.E."/>
            <person name="Hollins B."/>
            <person name="Hsiao C.-H."/>
            <person name="Jabil R."/>
            <person name="James M.L."/>
            <person name="Jhangiani S.N."/>
            <person name="Johnson B."/>
            <person name="Johnson Q."/>
            <person name="Joshi V."/>
            <person name="Kalu J.B."/>
            <person name="Kam C."/>
            <person name="Kashfia A."/>
            <person name="Keebler J."/>
            <person name="Kisamo H."/>
            <person name="Kovar C.L."/>
            <person name="Lago L.A."/>
            <person name="Lai C.-Y."/>
            <person name="Laidlaw J."/>
            <person name="Lara F."/>
            <person name="Le T.-K."/>
            <person name="Lee S.L."/>
            <person name="Legall F.H."/>
            <person name="Lemon S.J."/>
            <person name="Lewis L.R."/>
            <person name="Li B."/>
            <person name="Liu Y."/>
            <person name="Liu Y.-S."/>
            <person name="Lopez J."/>
            <person name="Lozado R.J."/>
            <person name="Lu J."/>
            <person name="Madu R.C."/>
            <person name="Maheshwari M."/>
            <person name="Maheshwari R."/>
            <person name="Malloy K."/>
            <person name="Martinez E."/>
            <person name="Mathew T."/>
            <person name="Mercado I.C."/>
            <person name="Mercado C."/>
            <person name="Meyer B."/>
            <person name="Montgomery K."/>
            <person name="Morgan M.B."/>
            <person name="Munidasa M."/>
            <person name="Nazareth L.V."/>
            <person name="Nelson J."/>
            <person name="Ng B.M."/>
            <person name="Nguyen N.B."/>
            <person name="Nguyen P.Q."/>
            <person name="Nguyen T."/>
            <person name="Obregon M."/>
            <person name="Okwuonu G.O."/>
            <person name="Onwere C.G."/>
            <person name="Orozco G."/>
            <person name="Parra A."/>
            <person name="Patel S."/>
            <person name="Patil S."/>
            <person name="Perez A."/>
            <person name="Perez Y."/>
            <person name="Pham C."/>
            <person name="Primus E.L."/>
            <person name="Pu L.-L."/>
            <person name="Puazo M."/>
            <person name="Qin X."/>
            <person name="Quiroz J.B."/>
            <person name="Reese J."/>
            <person name="Richards S."/>
            <person name="Rives C.M."/>
            <person name="Robberts R."/>
            <person name="Ruiz S.J."/>
            <person name="Ruiz M.J."/>
            <person name="Santibanez J."/>
            <person name="Schneider B.W."/>
            <person name="Sisson I."/>
            <person name="Smith M."/>
            <person name="Sodergren E."/>
            <person name="Song X.-Z."/>
            <person name="Song B.B."/>
            <person name="Summersgill H."/>
            <person name="Thelus R."/>
            <person name="Thornton R.D."/>
            <person name="Trejos Z.Y."/>
            <person name="Usmani K."/>
            <person name="Vattathil S."/>
            <person name="Villasana D."/>
            <person name="Walker D.L."/>
            <person name="Wang S."/>
            <person name="Wang K."/>
            <person name="White C.S."/>
            <person name="Williams A.C."/>
            <person name="Williamson J."/>
            <person name="Wilson K."/>
            <person name="Woghiren I.O."/>
            <person name="Woodworth J.R."/>
            <person name="Worley K.C."/>
            <person name="Wright R.A."/>
            <person name="Wu W."/>
            <person name="Young L."/>
            <person name="Zhang L."/>
            <person name="Zhang J."/>
            <person name="Zhu Y."/>
            <person name="Muzny D.M."/>
            <person name="Weinstock G."/>
            <person name="Gibbs R.A."/>
        </authorList>
    </citation>
    <scope>NUCLEOTIDE SEQUENCE [LARGE SCALE GENOMIC DNA]</scope>
    <source>
        <strain evidence="3">LSR1</strain>
    </source>
</reference>
<organism evidence="2 3">
    <name type="scientific">Acyrthosiphon pisum</name>
    <name type="common">Pea aphid</name>
    <dbReference type="NCBI Taxonomy" id="7029"/>
    <lineage>
        <taxon>Eukaryota</taxon>
        <taxon>Metazoa</taxon>
        <taxon>Ecdysozoa</taxon>
        <taxon>Arthropoda</taxon>
        <taxon>Hexapoda</taxon>
        <taxon>Insecta</taxon>
        <taxon>Pterygota</taxon>
        <taxon>Neoptera</taxon>
        <taxon>Paraneoptera</taxon>
        <taxon>Hemiptera</taxon>
        <taxon>Sternorrhyncha</taxon>
        <taxon>Aphidomorpha</taxon>
        <taxon>Aphidoidea</taxon>
        <taxon>Aphididae</taxon>
        <taxon>Macrosiphini</taxon>
        <taxon>Acyrthosiphon</taxon>
    </lineage>
</organism>
<accession>A0A8R2FCW3</accession>
<protein>
    <recommendedName>
        <fullName evidence="1">DUF4806 domain-containing protein</fullName>
    </recommendedName>
</protein>
<dbReference type="RefSeq" id="XP_008188795.2">
    <property type="nucleotide sequence ID" value="XM_008190573.2"/>
</dbReference>
<dbReference type="PANTHER" id="PTHR34153:SF2">
    <property type="entry name" value="SI:CH211-262H13.3-RELATED"/>
    <property type="match status" value="1"/>
</dbReference>
<name>A0A8R2FCW3_ACYPI</name>
<evidence type="ECO:0000313" key="2">
    <source>
        <dbReference type="EnsemblMetazoa" id="XP_008188795.2"/>
    </source>
</evidence>
<dbReference type="OrthoDB" id="6614320at2759"/>
<dbReference type="EnsemblMetazoa" id="XM_008190573.2">
    <property type="protein sequence ID" value="XP_008188795.2"/>
    <property type="gene ID" value="LOC100574836"/>
</dbReference>
<evidence type="ECO:0000259" key="1">
    <source>
        <dbReference type="Pfam" id="PF16064"/>
    </source>
</evidence>
<dbReference type="Proteomes" id="UP000007819">
    <property type="component" value="Unassembled WGS sequence"/>
</dbReference>